<evidence type="ECO:0000256" key="11">
    <source>
        <dbReference type="ARBA" id="ARBA00034430"/>
    </source>
</evidence>
<evidence type="ECO:0000259" key="15">
    <source>
        <dbReference type="Pfam" id="PF01007"/>
    </source>
</evidence>
<dbReference type="Ensembl" id="ENSCMIT00000002526.1">
    <property type="protein sequence ID" value="ENSCMIP00000002439.1"/>
    <property type="gene ID" value="ENSCMIG00000001446.1"/>
</dbReference>
<dbReference type="SUPFAM" id="SSF81296">
    <property type="entry name" value="E set domains"/>
    <property type="match status" value="1"/>
</dbReference>
<evidence type="ECO:0000256" key="6">
    <source>
        <dbReference type="ARBA" id="ARBA00022958"/>
    </source>
</evidence>
<comment type="catalytic activity">
    <reaction evidence="11">
        <text>K(+)(in) = K(+)(out)</text>
        <dbReference type="Rhea" id="RHEA:29463"/>
        <dbReference type="ChEBI" id="CHEBI:29103"/>
    </reaction>
</comment>
<dbReference type="Pfam" id="PF01007">
    <property type="entry name" value="IRK"/>
    <property type="match status" value="1"/>
</dbReference>
<protein>
    <submittedName>
        <fullName evidence="17 18">ATP-sensitive inward rectifier potassium channel 10-like</fullName>
    </submittedName>
</protein>
<evidence type="ECO:0000256" key="13">
    <source>
        <dbReference type="RuleBase" id="RU003822"/>
    </source>
</evidence>
<keyword evidence="2 13" id="KW-0813">Transport</keyword>
<gene>
    <name evidence="18" type="primary">LOC103191291</name>
</gene>
<reference evidence="18" key="4">
    <citation type="submission" date="2025-05" db="UniProtKB">
        <authorList>
            <consortium name="Ensembl"/>
        </authorList>
    </citation>
    <scope>IDENTIFICATION</scope>
</reference>
<accession>V9KJP9</accession>
<keyword evidence="8 13" id="KW-0406">Ion transport</keyword>
<evidence type="ECO:0000256" key="5">
    <source>
        <dbReference type="ARBA" id="ARBA00022882"/>
    </source>
</evidence>
<dbReference type="GeneID" id="103191291"/>
<evidence type="ECO:0000256" key="9">
    <source>
        <dbReference type="ARBA" id="ARBA00023136"/>
    </source>
</evidence>
<dbReference type="Gene3D" id="1.10.287.70">
    <property type="match status" value="1"/>
</dbReference>
<dbReference type="OrthoDB" id="273257at2759"/>
<keyword evidence="9 14" id="KW-0472">Membrane</keyword>
<reference evidence="19" key="1">
    <citation type="journal article" date="2006" name="Science">
        <title>Ancient noncoding elements conserved in the human genome.</title>
        <authorList>
            <person name="Venkatesh B."/>
            <person name="Kirkness E.F."/>
            <person name="Loh Y.H."/>
            <person name="Halpern A.L."/>
            <person name="Lee A.P."/>
            <person name="Johnson J."/>
            <person name="Dandona N."/>
            <person name="Viswanathan L.D."/>
            <person name="Tay A."/>
            <person name="Venter J.C."/>
            <person name="Strausberg R.L."/>
            <person name="Brenner S."/>
        </authorList>
    </citation>
    <scope>NUCLEOTIDE SEQUENCE [LARGE SCALE GENOMIC DNA]</scope>
</reference>
<dbReference type="GO" id="GO:0034765">
    <property type="term" value="P:regulation of monoatomic ion transmembrane transport"/>
    <property type="evidence" value="ECO:0007669"/>
    <property type="project" value="TreeGrafter"/>
</dbReference>
<evidence type="ECO:0000256" key="1">
    <source>
        <dbReference type="ARBA" id="ARBA00004141"/>
    </source>
</evidence>
<keyword evidence="10 13" id="KW-0407">Ion channel</keyword>
<feature type="domain" description="Inward rectifier potassium channel C-terminal" evidence="16">
    <location>
        <begin position="170"/>
        <end position="339"/>
    </location>
</feature>
<keyword evidence="7 14" id="KW-1133">Transmembrane helix</keyword>
<keyword evidence="4 13" id="KW-0812">Transmembrane</keyword>
<name>V9KJP9_CALMI</name>
<feature type="site" description="Role in the control of polyamine-mediated channel gating and in the blocking by intracellular magnesium" evidence="12">
    <location>
        <position position="149"/>
    </location>
</feature>
<evidence type="ECO:0000313" key="19">
    <source>
        <dbReference type="Proteomes" id="UP000314986"/>
    </source>
</evidence>
<dbReference type="Pfam" id="PF17655">
    <property type="entry name" value="IRK_C"/>
    <property type="match status" value="1"/>
</dbReference>
<dbReference type="Proteomes" id="UP000314986">
    <property type="component" value="Unassembled WGS sequence"/>
</dbReference>
<keyword evidence="3 13" id="KW-0633">Potassium transport</keyword>
<dbReference type="InterPro" id="IPR014756">
    <property type="entry name" value="Ig_E-set"/>
</dbReference>
<dbReference type="FunFam" id="1.10.287.70:FF:000036">
    <property type="entry name" value="ATP-sensitive inward rectifier potassium channel 1"/>
    <property type="match status" value="1"/>
</dbReference>
<dbReference type="STRING" id="7868.ENSCMIP00000002439"/>
<sequence length="356" mass="40488">MQPHPTDNQPLLRGMNERLRVIRKDGKSNVKMENVVDKPWLYLKDLWTTLIDIPWRYKLAIFSATFVGTWFAFGTIWFLVAWLHGDLVDSQISSNHTLCVVNMQSLTASFLFSLESQTTIGYGFRYISEECPLAIILLVAQLVLTSVLEIFLTGTLLAKLSRPKKRASTVRFSHFAVVGEDQGKVYLMFRVANVRRSLLIGCEVRAKLIRTSVSTNELSIRQLDVEFGVDSSNTNSPFLLLPMTFYHLIDEKSPFREVALGAEEQEFELVVVLCGTVEPTSSTCQIRTSYLPQEILWGHQFHPLFSVSPRGKLVANFANFDLTVRAVTSHAILDMLKENQEKEKEPRSRNVRISNV</sequence>
<dbReference type="GO" id="GO:0005886">
    <property type="term" value="C:plasma membrane"/>
    <property type="evidence" value="ECO:0007669"/>
    <property type="project" value="TreeGrafter"/>
</dbReference>
<dbReference type="InterPro" id="IPR040445">
    <property type="entry name" value="Kir_TM"/>
</dbReference>
<evidence type="ECO:0000256" key="7">
    <source>
        <dbReference type="ARBA" id="ARBA00022989"/>
    </source>
</evidence>
<dbReference type="KEGG" id="cmk:103191291"/>
<dbReference type="GO" id="GO:1990573">
    <property type="term" value="P:potassium ion import across plasma membrane"/>
    <property type="evidence" value="ECO:0007669"/>
    <property type="project" value="TreeGrafter"/>
</dbReference>
<dbReference type="EMBL" id="JW866135">
    <property type="protein sequence ID" value="AFO98652.1"/>
    <property type="molecule type" value="mRNA"/>
</dbReference>
<reference evidence="17 19" key="3">
    <citation type="journal article" date="2014" name="Nature">
        <title>Elephant shark genome provides unique insights into gnathostome evolution.</title>
        <authorList>
            <consortium name="International Elephant Shark Genome Sequencing Consortium"/>
            <person name="Venkatesh B."/>
            <person name="Lee A.P."/>
            <person name="Ravi V."/>
            <person name="Maurya A.K."/>
            <person name="Lian M.M."/>
            <person name="Swann J.B."/>
            <person name="Ohta Y."/>
            <person name="Flajnik M.F."/>
            <person name="Sutoh Y."/>
            <person name="Kasahara M."/>
            <person name="Hoon S."/>
            <person name="Gangu V."/>
            <person name="Roy S.W."/>
            <person name="Irimia M."/>
            <person name="Korzh V."/>
            <person name="Kondrychyn I."/>
            <person name="Lim Z.W."/>
            <person name="Tay B.H."/>
            <person name="Tohari S."/>
            <person name="Kong K.W."/>
            <person name="Ho S."/>
            <person name="Lorente-Galdos B."/>
            <person name="Quilez J."/>
            <person name="Marques-Bonet T."/>
            <person name="Raney B.J."/>
            <person name="Ingham P.W."/>
            <person name="Tay A."/>
            <person name="Hillier L.W."/>
            <person name="Minx P."/>
            <person name="Boehm T."/>
            <person name="Wilson R.K."/>
            <person name="Brenner S."/>
            <person name="Warren W.C."/>
        </authorList>
    </citation>
    <scope>NUCLEOTIDE SEQUENCE</scope>
    <source>
        <tissue evidence="17">Brain</tissue>
    </source>
</reference>
<evidence type="ECO:0000256" key="3">
    <source>
        <dbReference type="ARBA" id="ARBA00022538"/>
    </source>
</evidence>
<comment type="similarity">
    <text evidence="13">Belongs to the inward rectifier-type potassium channel (TC 1.A.2.1) family.</text>
</comment>
<evidence type="ECO:0000256" key="10">
    <source>
        <dbReference type="ARBA" id="ARBA00023303"/>
    </source>
</evidence>
<keyword evidence="5 13" id="KW-0851">Voltage-gated channel</keyword>
<dbReference type="InterPro" id="IPR013518">
    <property type="entry name" value="K_chnl_inward-rec_Kir_cyto"/>
</dbReference>
<comment type="subcellular location">
    <subcellularLocation>
        <location evidence="1 13">Membrane</location>
        <topology evidence="1 13">Multi-pass membrane protein</topology>
    </subcellularLocation>
</comment>
<dbReference type="GO" id="GO:0005242">
    <property type="term" value="F:inward rectifier potassium channel activity"/>
    <property type="evidence" value="ECO:0007669"/>
    <property type="project" value="InterPro"/>
</dbReference>
<organism evidence="17">
    <name type="scientific">Callorhinchus milii</name>
    <name type="common">Ghost shark</name>
    <dbReference type="NCBI Taxonomy" id="7868"/>
    <lineage>
        <taxon>Eukaryota</taxon>
        <taxon>Metazoa</taxon>
        <taxon>Chordata</taxon>
        <taxon>Craniata</taxon>
        <taxon>Vertebrata</taxon>
        <taxon>Chondrichthyes</taxon>
        <taxon>Holocephali</taxon>
        <taxon>Chimaeriformes</taxon>
        <taxon>Callorhinchidae</taxon>
        <taxon>Callorhinchus</taxon>
    </lineage>
</organism>
<keyword evidence="19" id="KW-1185">Reference proteome</keyword>
<evidence type="ECO:0000256" key="12">
    <source>
        <dbReference type="PIRSR" id="PIRSR005465-1"/>
    </source>
</evidence>
<evidence type="ECO:0000259" key="16">
    <source>
        <dbReference type="Pfam" id="PF17655"/>
    </source>
</evidence>
<evidence type="ECO:0000313" key="17">
    <source>
        <dbReference type="EMBL" id="AFO98652.1"/>
    </source>
</evidence>
<dbReference type="InterPro" id="IPR041647">
    <property type="entry name" value="IRK_C"/>
</dbReference>
<evidence type="ECO:0000313" key="18">
    <source>
        <dbReference type="Ensembl" id="ENSCMIP00000002439.1"/>
    </source>
</evidence>
<dbReference type="PIRSF" id="PIRSF005465">
    <property type="entry name" value="GIRK_kir"/>
    <property type="match status" value="1"/>
</dbReference>
<dbReference type="PRINTS" id="PR01320">
    <property type="entry name" value="KIRCHANNEL"/>
</dbReference>
<dbReference type="GeneTree" id="ENSGT01140000282491"/>
<evidence type="ECO:0000256" key="4">
    <source>
        <dbReference type="ARBA" id="ARBA00022692"/>
    </source>
</evidence>
<feature type="domain" description="Potassium channel inwardly rectifying transmembrane" evidence="15">
    <location>
        <begin position="22"/>
        <end position="163"/>
    </location>
</feature>
<dbReference type="AlphaFoldDB" id="V9KJP9"/>
<dbReference type="GO" id="GO:0034702">
    <property type="term" value="C:monoatomic ion channel complex"/>
    <property type="evidence" value="ECO:0007669"/>
    <property type="project" value="UniProtKB-KW"/>
</dbReference>
<dbReference type="SUPFAM" id="SSF81324">
    <property type="entry name" value="Voltage-gated potassium channels"/>
    <property type="match status" value="1"/>
</dbReference>
<reference evidence="19" key="2">
    <citation type="journal article" date="2007" name="PLoS Biol.">
        <title>Survey sequencing and comparative analysis of the elephant shark (Callorhinchus milii) genome.</title>
        <authorList>
            <person name="Venkatesh B."/>
            <person name="Kirkness E.F."/>
            <person name="Loh Y.H."/>
            <person name="Halpern A.L."/>
            <person name="Lee A.P."/>
            <person name="Johnson J."/>
            <person name="Dandona N."/>
            <person name="Viswanathan L.D."/>
            <person name="Tay A."/>
            <person name="Venter J.C."/>
            <person name="Strausberg R.L."/>
            <person name="Brenner S."/>
        </authorList>
    </citation>
    <scope>NUCLEOTIDE SEQUENCE [LARGE SCALE GENOMIC DNA]</scope>
</reference>
<dbReference type="OMA" id="QVNVAFQ"/>
<dbReference type="RefSeq" id="XP_007910470.1">
    <property type="nucleotide sequence ID" value="XM_007912279.2"/>
</dbReference>
<evidence type="ECO:0000256" key="14">
    <source>
        <dbReference type="SAM" id="Phobius"/>
    </source>
</evidence>
<dbReference type="PANTHER" id="PTHR11767">
    <property type="entry name" value="INWARD RECTIFIER POTASSIUM CHANNEL"/>
    <property type="match status" value="1"/>
</dbReference>
<dbReference type="InterPro" id="IPR016449">
    <property type="entry name" value="K_chnl_inward-rec_Kir"/>
</dbReference>
<dbReference type="PANTHER" id="PTHR11767:SF21">
    <property type="entry name" value="ATP-SENSITIVE INWARD RECTIFIER POTASSIUM CHANNEL 10"/>
    <property type="match status" value="1"/>
</dbReference>
<proteinExistence type="evidence at transcript level"/>
<evidence type="ECO:0000256" key="8">
    <source>
        <dbReference type="ARBA" id="ARBA00023065"/>
    </source>
</evidence>
<dbReference type="Gene3D" id="2.60.40.1400">
    <property type="entry name" value="G protein-activated inward rectifier potassium channel 1"/>
    <property type="match status" value="1"/>
</dbReference>
<feature type="transmembrane region" description="Helical" evidence="14">
    <location>
        <begin position="59"/>
        <end position="83"/>
    </location>
</feature>
<feature type="transmembrane region" description="Helical" evidence="14">
    <location>
        <begin position="134"/>
        <end position="158"/>
    </location>
</feature>
<evidence type="ECO:0000256" key="2">
    <source>
        <dbReference type="ARBA" id="ARBA00022448"/>
    </source>
</evidence>
<keyword evidence="6 13" id="KW-0630">Potassium</keyword>